<feature type="region of interest" description="Disordered" evidence="2">
    <location>
        <begin position="202"/>
        <end position="297"/>
    </location>
</feature>
<feature type="region of interest" description="Disordered" evidence="2">
    <location>
        <begin position="369"/>
        <end position="440"/>
    </location>
</feature>
<feature type="compositionally biased region" description="Low complexity" evidence="2">
    <location>
        <begin position="625"/>
        <end position="653"/>
    </location>
</feature>
<dbReference type="InterPro" id="IPR012966">
    <property type="entry name" value="AHD"/>
</dbReference>
<dbReference type="FunFam" id="2.30.29.30:FF:000111">
    <property type="entry name" value="anillin isoform X1"/>
    <property type="match status" value="1"/>
</dbReference>
<feature type="compositionally biased region" description="Polar residues" evidence="2">
    <location>
        <begin position="88"/>
        <end position="97"/>
    </location>
</feature>
<dbReference type="PROSITE" id="PS50003">
    <property type="entry name" value="PH_DOMAIN"/>
    <property type="match status" value="1"/>
</dbReference>
<dbReference type="GO" id="GO:0000915">
    <property type="term" value="P:actomyosin contractile ring assembly"/>
    <property type="evidence" value="ECO:0007669"/>
    <property type="project" value="TreeGrafter"/>
</dbReference>
<dbReference type="EMBL" id="JAODUO010000450">
    <property type="protein sequence ID" value="KAK2180277.1"/>
    <property type="molecule type" value="Genomic_DNA"/>
</dbReference>
<gene>
    <name evidence="4" type="ORF">NP493_448g01004</name>
</gene>
<feature type="compositionally biased region" description="Basic and acidic residues" evidence="2">
    <location>
        <begin position="459"/>
        <end position="483"/>
    </location>
</feature>
<feature type="region of interest" description="Disordered" evidence="2">
    <location>
        <begin position="525"/>
        <end position="800"/>
    </location>
</feature>
<dbReference type="CDD" id="cd01263">
    <property type="entry name" value="PH_anillin"/>
    <property type="match status" value="1"/>
</dbReference>
<keyword evidence="5" id="KW-1185">Reference proteome</keyword>
<name>A0AAD9NRN6_RIDPI</name>
<feature type="region of interest" description="Disordered" evidence="2">
    <location>
        <begin position="459"/>
        <end position="491"/>
    </location>
</feature>
<feature type="compositionally biased region" description="Low complexity" evidence="2">
    <location>
        <begin position="766"/>
        <end position="792"/>
    </location>
</feature>
<dbReference type="SUPFAM" id="SSF50729">
    <property type="entry name" value="PH domain-like"/>
    <property type="match status" value="1"/>
</dbReference>
<dbReference type="InterPro" id="IPR001849">
    <property type="entry name" value="PH_domain"/>
</dbReference>
<dbReference type="Pfam" id="PF08174">
    <property type="entry name" value="Anillin"/>
    <property type="match status" value="1"/>
</dbReference>
<dbReference type="InterPro" id="IPR051364">
    <property type="entry name" value="Cytokinesis/Rho-signaling"/>
</dbReference>
<evidence type="ECO:0000313" key="5">
    <source>
        <dbReference type="Proteomes" id="UP001209878"/>
    </source>
</evidence>
<dbReference type="InterPro" id="IPR031970">
    <property type="entry name" value="Anillin_N"/>
</dbReference>
<feature type="compositionally biased region" description="Basic and acidic residues" evidence="2">
    <location>
        <begin position="127"/>
        <end position="140"/>
    </location>
</feature>
<protein>
    <recommendedName>
        <fullName evidence="3">PH domain-containing protein</fullName>
    </recommendedName>
</protein>
<dbReference type="Proteomes" id="UP001209878">
    <property type="component" value="Unassembled WGS sequence"/>
</dbReference>
<organism evidence="4 5">
    <name type="scientific">Ridgeia piscesae</name>
    <name type="common">Tubeworm</name>
    <dbReference type="NCBI Taxonomy" id="27915"/>
    <lineage>
        <taxon>Eukaryota</taxon>
        <taxon>Metazoa</taxon>
        <taxon>Spiralia</taxon>
        <taxon>Lophotrochozoa</taxon>
        <taxon>Annelida</taxon>
        <taxon>Polychaeta</taxon>
        <taxon>Sedentaria</taxon>
        <taxon>Canalipalpata</taxon>
        <taxon>Sabellida</taxon>
        <taxon>Siboglinidae</taxon>
        <taxon>Ridgeia</taxon>
    </lineage>
</organism>
<dbReference type="Pfam" id="PF00169">
    <property type="entry name" value="PH"/>
    <property type="match status" value="1"/>
</dbReference>
<comment type="caution">
    <text evidence="4">The sequence shown here is derived from an EMBL/GenBank/DDBJ whole genome shotgun (WGS) entry which is preliminary data.</text>
</comment>
<dbReference type="SMART" id="SM00233">
    <property type="entry name" value="PH"/>
    <property type="match status" value="1"/>
</dbReference>
<feature type="region of interest" description="Disordered" evidence="2">
    <location>
        <begin position="81"/>
        <end position="111"/>
    </location>
</feature>
<dbReference type="GO" id="GO:0031106">
    <property type="term" value="P:septin ring organization"/>
    <property type="evidence" value="ECO:0007669"/>
    <property type="project" value="TreeGrafter"/>
</dbReference>
<evidence type="ECO:0000313" key="4">
    <source>
        <dbReference type="EMBL" id="KAK2180277.1"/>
    </source>
</evidence>
<dbReference type="PANTHER" id="PTHR21538">
    <property type="entry name" value="ANILLIN/RHOTEKIN RTKN"/>
    <property type="match status" value="1"/>
</dbReference>
<feature type="compositionally biased region" description="Basic and acidic residues" evidence="2">
    <location>
        <begin position="431"/>
        <end position="440"/>
    </location>
</feature>
<dbReference type="AlphaFoldDB" id="A0AAD9NRN6"/>
<feature type="domain" description="PH" evidence="3">
    <location>
        <begin position="1094"/>
        <end position="1218"/>
    </location>
</feature>
<proteinExistence type="predicted"/>
<feature type="compositionally biased region" description="Acidic residues" evidence="2">
    <location>
        <begin position="675"/>
        <end position="697"/>
    </location>
</feature>
<dbReference type="Gene3D" id="2.30.29.30">
    <property type="entry name" value="Pleckstrin-homology domain (PH domain)/Phosphotyrosine-binding domain (PTB)"/>
    <property type="match status" value="1"/>
</dbReference>
<dbReference type="Pfam" id="PF16018">
    <property type="entry name" value="Anillin_N"/>
    <property type="match status" value="1"/>
</dbReference>
<feature type="compositionally biased region" description="Basic and acidic residues" evidence="2">
    <location>
        <begin position="21"/>
        <end position="35"/>
    </location>
</feature>
<feature type="region of interest" description="Disordered" evidence="2">
    <location>
        <begin position="127"/>
        <end position="175"/>
    </location>
</feature>
<reference evidence="4" key="1">
    <citation type="journal article" date="2023" name="Mol. Biol. Evol.">
        <title>Third-Generation Sequencing Reveals the Adaptive Role of the Epigenome in Three Deep-Sea Polychaetes.</title>
        <authorList>
            <person name="Perez M."/>
            <person name="Aroh O."/>
            <person name="Sun Y."/>
            <person name="Lan Y."/>
            <person name="Juniper S.K."/>
            <person name="Young C.R."/>
            <person name="Angers B."/>
            <person name="Qian P.Y."/>
        </authorList>
    </citation>
    <scope>NUCLEOTIDE SEQUENCE</scope>
    <source>
        <strain evidence="4">R07B-5</strain>
    </source>
</reference>
<evidence type="ECO:0000256" key="2">
    <source>
        <dbReference type="SAM" id="MobiDB-lite"/>
    </source>
</evidence>
<dbReference type="InterPro" id="IPR011993">
    <property type="entry name" value="PH-like_dom_sf"/>
</dbReference>
<accession>A0AAD9NRN6</accession>
<feature type="compositionally biased region" description="Basic and acidic residues" evidence="2">
    <location>
        <begin position="371"/>
        <end position="386"/>
    </location>
</feature>
<sequence>MAEGSSPSRKRSSPLSISQKENIRDRTINDDSPQKKQCLRETEQLLKPDTPAVPSVKSRLQQISSTRREWIEQSENAVTMEVDVETRPVTSSVVTTESRLDDNTRKPASRKNRFAALAQTINSYEDDLSHHSFEPKEPPKKVWAPPKTTTETPKHTVGPAKPPRRSLAAAASPAKKHVVSEIKVTLGKSEDTDEVKLSIVPGKTTTCSPSLRATRVKGDEPTAKPVSARLAAWRETTDRDNQSAATSQPVSATTANWQKKIDKENRDAKKATPGPAVKTPSAVARGLPRSPVTKGNDFKEVMAKRAAAVEQYSIGSAASPQKTALLSPSKVGTATQSIHQRLEHLQNSWQSNEIAVKIKQQKQAELAQLENRWKDGILADDRKTSESDTPPPPPPPTTAPATPNSKVWSPKKTWSPVKAPEHNAVKAKTPVPEKREDTRNKLRVDFEEKLKSMGFEVADSSHKATIDLKEQRRRDKAEADRKASQPSTKTATAHLKLAHVEDHKIVTTTFSDEKVTEMKTKVSTNVVTSSVFAKPKVNAGAPSSGSRPSIYNLIKKQSVGGASKPTTPEVYTRSRPGVVSGKRRDSFDSDESSFSEEPPRKLGAAASQESIDDDNSSTGVGRQGSFTSTQSSCSETQSSYSETVTDDYTTQTEYTEEDSYTDDDCSYSEESANGDIDELLEEALDDYGDEDEGESTDAEPTPAPRHKRPVSGQPTDQQHQQRVGGNGYPAASTQYRHETSERPTGQYANQRAPVVAHQPSKRVTFSGPASTGGSSSSGASSGSGSCTDSATDSEMEKRRTVYSITKYRTKNAPTMTIVRHSEHERQHQPQEALPYIPEVSVKERLRELHELINQEQNVIMQTSNALNQCCGSNSTFAGSAEAVECHRLLLVSCKKREAYLAETQRLKQGTHPKSVGPTGSLTITDISLPLKQEFMSRIGTSRDNATHYFIILVRNGNHLVFTQMVSTHDAMVRGSLDFPNMIKLSDIKQDFRVNLEIYSMSVTREVATENTPKKKKFNTPKKKFFSSAKSTHHIGMQSPGGPRAVRSTNFHEIACLPITVHALNKAHFALERTPMSSPLQGSIHLRLTCLMENSIEERGFLTMFEDVCGFGAWHRRWCLLSDHTVSFWKYPDDENKKEPIGTIDLKQCITDVVGLIPRDVCARPNTFELRTVRRQLRGEADTLVTHCNNTLSTTRHWMSADTKADRLAWCDTLNQALHNIRMWHADALRPIKAKSLVCS</sequence>
<feature type="compositionally biased region" description="Polar residues" evidence="2">
    <location>
        <begin position="712"/>
        <end position="723"/>
    </location>
</feature>
<feature type="compositionally biased region" description="Acidic residues" evidence="2">
    <location>
        <begin position="654"/>
        <end position="667"/>
    </location>
</feature>
<feature type="compositionally biased region" description="Polar residues" evidence="2">
    <location>
        <begin position="242"/>
        <end position="257"/>
    </location>
</feature>
<dbReference type="GO" id="GO:0000281">
    <property type="term" value="P:mitotic cytokinesis"/>
    <property type="evidence" value="ECO:0007669"/>
    <property type="project" value="TreeGrafter"/>
</dbReference>
<dbReference type="InterPro" id="IPR037840">
    <property type="entry name" value="PH_Anillin"/>
</dbReference>
<feature type="region of interest" description="Disordered" evidence="2">
    <location>
        <begin position="1"/>
        <end position="35"/>
    </location>
</feature>
<dbReference type="PANTHER" id="PTHR21538:SF23">
    <property type="entry name" value="ANILLIN"/>
    <property type="match status" value="1"/>
</dbReference>
<keyword evidence="1" id="KW-0175">Coiled coil</keyword>
<evidence type="ECO:0000256" key="1">
    <source>
        <dbReference type="ARBA" id="ARBA00023054"/>
    </source>
</evidence>
<evidence type="ECO:0000259" key="3">
    <source>
        <dbReference type="PROSITE" id="PS50003"/>
    </source>
</evidence>
<feature type="compositionally biased region" description="Pro residues" evidence="2">
    <location>
        <begin position="389"/>
        <end position="398"/>
    </location>
</feature>
<dbReference type="GO" id="GO:0005826">
    <property type="term" value="C:actomyosin contractile ring"/>
    <property type="evidence" value="ECO:0007669"/>
    <property type="project" value="TreeGrafter"/>
</dbReference>
<feature type="compositionally biased region" description="Basic and acidic residues" evidence="2">
    <location>
        <begin position="259"/>
        <end position="270"/>
    </location>
</feature>